<sequence length="64" mass="6729">MSGVHFGPTCGGVAYWRANTPGKDGGRRIAVNLRLAEPGQVGSNIIDHFDGPNPKNARWLAGVA</sequence>
<evidence type="ECO:0000313" key="2">
    <source>
        <dbReference type="Proteomes" id="UP000516369"/>
    </source>
</evidence>
<evidence type="ECO:0000313" key="1">
    <source>
        <dbReference type="EMBL" id="QNT70184.1"/>
    </source>
</evidence>
<dbReference type="AlphaFoldDB" id="A0A7H1N398"/>
<reference evidence="1 2" key="1">
    <citation type="submission" date="2020-05" db="EMBL/GenBank/DDBJ databases">
        <title>Complete closed genome sequence of Defluviicoccus vanus.</title>
        <authorList>
            <person name="Bessarab I."/>
            <person name="Arumugam K."/>
            <person name="Maszenan A.M."/>
            <person name="Seviour R.J."/>
            <person name="Williams R.B."/>
        </authorList>
    </citation>
    <scope>NUCLEOTIDE SEQUENCE [LARGE SCALE GENOMIC DNA]</scope>
    <source>
        <strain evidence="1 2">Ben 114</strain>
    </source>
</reference>
<keyword evidence="2" id="KW-1185">Reference proteome</keyword>
<proteinExistence type="predicted"/>
<organism evidence="1 2">
    <name type="scientific">Defluviicoccus vanus</name>
    <dbReference type="NCBI Taxonomy" id="111831"/>
    <lineage>
        <taxon>Bacteria</taxon>
        <taxon>Pseudomonadati</taxon>
        <taxon>Pseudomonadota</taxon>
        <taxon>Alphaproteobacteria</taxon>
        <taxon>Rhodospirillales</taxon>
        <taxon>Rhodospirillaceae</taxon>
        <taxon>Defluviicoccus</taxon>
    </lineage>
</organism>
<accession>A0A7H1N398</accession>
<dbReference type="KEGG" id="dvn:HQ394_13710"/>
<protein>
    <submittedName>
        <fullName evidence="1">Uncharacterized protein</fullName>
    </submittedName>
</protein>
<gene>
    <name evidence="1" type="ORF">HQ394_13710</name>
</gene>
<dbReference type="RefSeq" id="WP_190260670.1">
    <property type="nucleotide sequence ID" value="NZ_CP053923.1"/>
</dbReference>
<dbReference type="EMBL" id="CP053923">
    <property type="protein sequence ID" value="QNT70184.1"/>
    <property type="molecule type" value="Genomic_DNA"/>
</dbReference>
<dbReference type="Proteomes" id="UP000516369">
    <property type="component" value="Chromosome"/>
</dbReference>
<name>A0A7H1N398_9PROT</name>